<accession>A0A7X9ZUF9</accession>
<gene>
    <name evidence="1" type="ORF">HHL08_14305</name>
</gene>
<dbReference type="RefSeq" id="WP_169573820.1">
    <property type="nucleotide sequence ID" value="NZ_JABBFV010000009.1"/>
</dbReference>
<sequence>MQTHRDLEFGDGTYRFMLTMAGILAIEEKCKSRIGAIHRHLLAGRYTKDNVDFGYSLEGDYGAVELLEICRQGLIGGNSGFVDGRDITVSDHLATHLVRTYLHPENGRPIIKAWDIATAIVQACVIGYEPEGDVKKKKLPRKPKATAVS</sequence>
<dbReference type="Proteomes" id="UP000519023">
    <property type="component" value="Unassembled WGS sequence"/>
</dbReference>
<keyword evidence="2" id="KW-1185">Reference proteome</keyword>
<protein>
    <submittedName>
        <fullName evidence="1">Gene transfer agent family protein</fullName>
    </submittedName>
</protein>
<name>A0A7X9ZUF9_9SPHN</name>
<evidence type="ECO:0000313" key="1">
    <source>
        <dbReference type="EMBL" id="NML11304.1"/>
    </source>
</evidence>
<reference evidence="1 2" key="1">
    <citation type="submission" date="2020-04" db="EMBL/GenBank/DDBJ databases">
        <title>Sphingobium sp. AR-3-1 isolated from Arctic soil.</title>
        <authorList>
            <person name="Dahal R.H."/>
            <person name="Chaudhary D.K."/>
        </authorList>
    </citation>
    <scope>NUCLEOTIDE SEQUENCE [LARGE SCALE GENOMIC DNA]</scope>
    <source>
        <strain evidence="1 2">AR-3-1</strain>
    </source>
</reference>
<evidence type="ECO:0000313" key="2">
    <source>
        <dbReference type="Proteomes" id="UP000519023"/>
    </source>
</evidence>
<proteinExistence type="predicted"/>
<dbReference type="EMBL" id="JABBFV010000009">
    <property type="protein sequence ID" value="NML11304.1"/>
    <property type="molecule type" value="Genomic_DNA"/>
</dbReference>
<organism evidence="1 2">
    <name type="scientific">Sphingobium psychrophilum</name>
    <dbReference type="NCBI Taxonomy" id="2728834"/>
    <lineage>
        <taxon>Bacteria</taxon>
        <taxon>Pseudomonadati</taxon>
        <taxon>Pseudomonadota</taxon>
        <taxon>Alphaproteobacteria</taxon>
        <taxon>Sphingomonadales</taxon>
        <taxon>Sphingomonadaceae</taxon>
        <taxon>Sphingobium</taxon>
    </lineage>
</organism>
<dbReference type="AlphaFoldDB" id="A0A7X9ZUF9"/>
<comment type="caution">
    <text evidence="1">The sequence shown here is derived from an EMBL/GenBank/DDBJ whole genome shotgun (WGS) entry which is preliminary data.</text>
</comment>